<dbReference type="EC" id="5.3.1.8" evidence="4"/>
<evidence type="ECO:0000313" key="9">
    <source>
        <dbReference type="EMBL" id="MFC7581808.1"/>
    </source>
</evidence>
<evidence type="ECO:0000256" key="3">
    <source>
        <dbReference type="ARBA" id="ARBA00010772"/>
    </source>
</evidence>
<dbReference type="InterPro" id="IPR046457">
    <property type="entry name" value="PMI_typeI_cat"/>
</dbReference>
<dbReference type="Gene3D" id="2.60.120.10">
    <property type="entry name" value="Jelly Rolls"/>
    <property type="match status" value="2"/>
</dbReference>
<comment type="cofactor">
    <cofactor evidence="2">
        <name>Zn(2+)</name>
        <dbReference type="ChEBI" id="CHEBI:29105"/>
    </cofactor>
</comment>
<comment type="catalytic activity">
    <reaction evidence="1">
        <text>D-mannose 6-phosphate = D-fructose 6-phosphate</text>
        <dbReference type="Rhea" id="RHEA:12356"/>
        <dbReference type="ChEBI" id="CHEBI:58735"/>
        <dbReference type="ChEBI" id="CHEBI:61527"/>
        <dbReference type="EC" id="5.3.1.8"/>
    </reaction>
</comment>
<dbReference type="CDD" id="cd07011">
    <property type="entry name" value="cupin_PMI_type_I_N"/>
    <property type="match status" value="1"/>
</dbReference>
<protein>
    <recommendedName>
        <fullName evidence="4">mannose-6-phosphate isomerase</fullName>
        <ecNumber evidence="4">5.3.1.8</ecNumber>
    </recommendedName>
</protein>
<dbReference type="EMBL" id="JBHTEF010000001">
    <property type="protein sequence ID" value="MFC7581808.1"/>
    <property type="molecule type" value="Genomic_DNA"/>
</dbReference>
<comment type="similarity">
    <text evidence="3">Belongs to the mannose-6-phosphate isomerase type 1 family.</text>
</comment>
<dbReference type="Gene3D" id="1.10.441.10">
    <property type="entry name" value="Phosphomannose Isomerase, domain 2"/>
    <property type="match status" value="1"/>
</dbReference>
<evidence type="ECO:0000256" key="5">
    <source>
        <dbReference type="ARBA" id="ARBA00022723"/>
    </source>
</evidence>
<name>A0ABW2SQE4_9ACTO</name>
<dbReference type="InterPro" id="IPR011051">
    <property type="entry name" value="RmlC_Cupin_sf"/>
</dbReference>
<dbReference type="InterPro" id="IPR014710">
    <property type="entry name" value="RmlC-like_jellyroll"/>
</dbReference>
<evidence type="ECO:0000256" key="7">
    <source>
        <dbReference type="ARBA" id="ARBA00023235"/>
    </source>
</evidence>
<dbReference type="NCBIfam" id="TIGR00218">
    <property type="entry name" value="manA"/>
    <property type="match status" value="1"/>
</dbReference>
<evidence type="ECO:0000313" key="10">
    <source>
        <dbReference type="Proteomes" id="UP001596527"/>
    </source>
</evidence>
<feature type="domain" description="Phosphomannose isomerase type I catalytic" evidence="8">
    <location>
        <begin position="1"/>
        <end position="144"/>
    </location>
</feature>
<dbReference type="PANTHER" id="PTHR10309">
    <property type="entry name" value="MANNOSE-6-PHOSPHATE ISOMERASE"/>
    <property type="match status" value="1"/>
</dbReference>
<dbReference type="PRINTS" id="PR00714">
    <property type="entry name" value="MAN6PISMRASE"/>
</dbReference>
<dbReference type="PANTHER" id="PTHR10309:SF0">
    <property type="entry name" value="MANNOSE-6-PHOSPHATE ISOMERASE"/>
    <property type="match status" value="1"/>
</dbReference>
<evidence type="ECO:0000256" key="1">
    <source>
        <dbReference type="ARBA" id="ARBA00000757"/>
    </source>
</evidence>
<evidence type="ECO:0000256" key="4">
    <source>
        <dbReference type="ARBA" id="ARBA00011956"/>
    </source>
</evidence>
<comment type="caution">
    <text evidence="9">The sequence shown here is derived from an EMBL/GenBank/DDBJ whole genome shotgun (WGS) entry which is preliminary data.</text>
</comment>
<reference evidence="10" key="1">
    <citation type="journal article" date="2019" name="Int. J. Syst. Evol. Microbiol.">
        <title>The Global Catalogue of Microorganisms (GCM) 10K type strain sequencing project: providing services to taxonomists for standard genome sequencing and annotation.</title>
        <authorList>
            <consortium name="The Broad Institute Genomics Platform"/>
            <consortium name="The Broad Institute Genome Sequencing Center for Infectious Disease"/>
            <person name="Wu L."/>
            <person name="Ma J."/>
        </authorList>
    </citation>
    <scope>NUCLEOTIDE SEQUENCE [LARGE SCALE GENOMIC DNA]</scope>
    <source>
        <strain evidence="10">CCUG 56698</strain>
    </source>
</reference>
<dbReference type="InterPro" id="IPR001250">
    <property type="entry name" value="Man6P_Isoase-1"/>
</dbReference>
<organism evidence="9 10">
    <name type="scientific">Schaalia naturae</name>
    <dbReference type="NCBI Taxonomy" id="635203"/>
    <lineage>
        <taxon>Bacteria</taxon>
        <taxon>Bacillati</taxon>
        <taxon>Actinomycetota</taxon>
        <taxon>Actinomycetes</taxon>
        <taxon>Actinomycetales</taxon>
        <taxon>Actinomycetaceae</taxon>
        <taxon>Schaalia</taxon>
    </lineage>
</organism>
<sequence length="402" mass="42302">MLRLTGVPQYYDWGSPSVIPEFLGRERQDRPLAELWFGAHPHGSSPSVTVGGGGTDAPLPLGDRVDGDPEAILGTRVARSSRGRFPFLVKLLAARRGLSIQAHPTREQVAQASAQRHAHPYPDQDAKPEALLALAPVRALAGTRTRDEVIGDLSRLPSLSPVRLRMERIKDETLALHVGLRMVLTLEADLAAHALGELAAQEPPATGDEDARSGGPLGSPAIARRLLSDFPGDRGVIASLFLRPVSVEAGQALCLRPGVVHAYLEGFGIEVMANSDNVVRAGLTGKAVDVDEFLRIAALEPAGSPVVDLVPRWPAPGVCRMSLPMDVGDFAVEILDLRAYDEVGVGVPDGPMLVLDVEGLTRARGRDGCASIGPGEAVLAGDGEPVALSGVSRVAIVTVPSA</sequence>
<keyword evidence="7 9" id="KW-0413">Isomerase</keyword>
<keyword evidence="10" id="KW-1185">Reference proteome</keyword>
<gene>
    <name evidence="9" type="primary">manA</name>
    <name evidence="9" type="ORF">ACFQWG_11445</name>
</gene>
<keyword evidence="6" id="KW-0862">Zinc</keyword>
<dbReference type="PIRSF" id="PIRSF001480">
    <property type="entry name" value="Mannose-6-phosphate_isomerase"/>
    <property type="match status" value="1"/>
</dbReference>
<keyword evidence="5" id="KW-0479">Metal-binding</keyword>
<dbReference type="RefSeq" id="WP_380975428.1">
    <property type="nucleotide sequence ID" value="NZ_JBHTEF010000001.1"/>
</dbReference>
<dbReference type="SUPFAM" id="SSF51182">
    <property type="entry name" value="RmlC-like cupins"/>
    <property type="match status" value="1"/>
</dbReference>
<proteinExistence type="inferred from homology"/>
<evidence type="ECO:0000259" key="8">
    <source>
        <dbReference type="Pfam" id="PF20511"/>
    </source>
</evidence>
<dbReference type="GO" id="GO:0004476">
    <property type="term" value="F:mannose-6-phosphate isomerase activity"/>
    <property type="evidence" value="ECO:0007669"/>
    <property type="project" value="UniProtKB-EC"/>
</dbReference>
<accession>A0ABW2SQE4</accession>
<evidence type="ECO:0000256" key="6">
    <source>
        <dbReference type="ARBA" id="ARBA00022833"/>
    </source>
</evidence>
<dbReference type="Pfam" id="PF20511">
    <property type="entry name" value="PMI_typeI_cat"/>
    <property type="match status" value="1"/>
</dbReference>
<dbReference type="Proteomes" id="UP001596527">
    <property type="component" value="Unassembled WGS sequence"/>
</dbReference>
<dbReference type="InterPro" id="IPR016305">
    <property type="entry name" value="Mannose-6-P_Isomerase"/>
</dbReference>
<evidence type="ECO:0000256" key="2">
    <source>
        <dbReference type="ARBA" id="ARBA00001947"/>
    </source>
</evidence>